<feature type="compositionally biased region" description="Low complexity" evidence="5">
    <location>
        <begin position="1003"/>
        <end position="1013"/>
    </location>
</feature>
<dbReference type="PANTHER" id="PTHR14027:SF2">
    <property type="entry name" value="RNA POLYMERASE-ASSOCIATED PROTEIN CTR9 HOMOLOG"/>
    <property type="match status" value="1"/>
</dbReference>
<dbReference type="InterPro" id="IPR031101">
    <property type="entry name" value="Ctr9"/>
</dbReference>
<evidence type="ECO:0000256" key="4">
    <source>
        <dbReference type="SAM" id="Coils"/>
    </source>
</evidence>
<evidence type="ECO:0000256" key="3">
    <source>
        <dbReference type="PROSITE-ProRule" id="PRU00339"/>
    </source>
</evidence>
<dbReference type="GO" id="GO:0006368">
    <property type="term" value="P:transcription elongation by RNA polymerase II"/>
    <property type="evidence" value="ECO:0007669"/>
    <property type="project" value="TreeGrafter"/>
</dbReference>
<feature type="compositionally biased region" description="Basic residues" evidence="5">
    <location>
        <begin position="876"/>
        <end position="890"/>
    </location>
</feature>
<dbReference type="Pfam" id="PF13181">
    <property type="entry name" value="TPR_8"/>
    <property type="match status" value="1"/>
</dbReference>
<accession>A0A8C2RNS6</accession>
<dbReference type="SUPFAM" id="SSF81901">
    <property type="entry name" value="HCP-like"/>
    <property type="match status" value="1"/>
</dbReference>
<feature type="compositionally biased region" description="Basic residues" evidence="5">
    <location>
        <begin position="796"/>
        <end position="808"/>
    </location>
</feature>
<proteinExistence type="predicted"/>
<sequence>MLEAARIDGNLDYRDHEKDQMTCLDTLAAYYVQQARKEKNKDNKKDLITQATLLYTMADKIIMYDQNHLLGRACFCLLEGDKMDQADAQFHFVLNQSPNNIPALLGKACISFNKKDYRAYYKKALRTNPGCPAEVRLGMGHCFVKLNKLEKAPRLAFSRALELNSKCVGALVGLAVLELNNKEADSIKNGVQLLSRAYTIDPSNPMVLNHLANHFFFKKDYSKVQHLALHAFHNTEVEAMQAESCYQLARSFHVQEDYDQAFQYYYQATQFASSSFVLPFFGLGQMYIYRGDKENASQCFEKVLKAYPNNYETMKILGSLYAASEDQEKRDIAKGHLKKVTEQYPDDVEAWIELAQILEQTDIQGALSAYGTATRILQEKVQADVPPEILNNVGALHFRLGNLGEAKKYFLASLDRAKAEHDEHYYNAISVTTSYNLARLYEAMCEFHEAEKLYKNILREHPNYVDCKNFKLYFLCIKYAWSLIGNLHLAKQEWGPGQKKFERILKQPATQSDTYSMLALGNVWLQTLEKVISFHFFKTKNDAKNLYAANGIGAVLAHKGYFREARDVFAQVREATADISDVWLNLAHIYVEQKQYISAYENCLRKFYKHQNTEVVLYLARALFKCGKLQECKQTLLKARHVAPSDTVLMFNVALVLQRLATSVLKDEKSNLKEVLNAVKELELAHRYFSYLSKVGDKMRFDLALAATEARQCSDLLSQAQYHVARARKQDEEERELRAKQEQEKELLRQKLLKEQEEKRLREKEEQKKLLEQRAQYVEKTKNILMFTGETEATKEKKRGGGGGRRSKKGGEFDEFVNDDTDEDLPVSKKKKRRKGSGSEQEGEEEEGGERKKKKRRRPPKGDEGSDDDETENGPKPKKRRPPRAEKKKAPKPERLPPSMKGKIKSKAIISSSDDSSDEDKLKIADEGHPRNSHSNSDSDEGEPRKKGASSESDSEENQNKSGSEAGSPRRSRRSHSDEDSDSDQPARKRRPSGSEQSDNESLRSGRSRSAGSEMDSRPASPSAESDHDSERASDNEGSGPGSGNESEPEGSNNEASDRGSERGSDDSD</sequence>
<dbReference type="InterPro" id="IPR011990">
    <property type="entry name" value="TPR-like_helical_dom_sf"/>
</dbReference>
<evidence type="ECO:0008006" key="7">
    <source>
        <dbReference type="Google" id="ProtNLM"/>
    </source>
</evidence>
<feature type="compositionally biased region" description="Low complexity" evidence="5">
    <location>
        <begin position="1044"/>
        <end position="1055"/>
    </location>
</feature>
<feature type="repeat" description="TPR" evidence="3">
    <location>
        <begin position="277"/>
        <end position="310"/>
    </location>
</feature>
<feature type="compositionally biased region" description="Basic and acidic residues" evidence="5">
    <location>
        <begin position="919"/>
        <end position="930"/>
    </location>
</feature>
<dbReference type="Ensembl" id="ENSCHIT00010044235.1">
    <property type="protein sequence ID" value="ENSCHIP00010031445.1"/>
    <property type="gene ID" value="ENSCHIG00010023022.1"/>
</dbReference>
<keyword evidence="1" id="KW-0677">Repeat</keyword>
<dbReference type="InterPro" id="IPR019734">
    <property type="entry name" value="TPR_rpt"/>
</dbReference>
<dbReference type="GO" id="GO:0000993">
    <property type="term" value="F:RNA polymerase II complex binding"/>
    <property type="evidence" value="ECO:0007669"/>
    <property type="project" value="TreeGrafter"/>
</dbReference>
<dbReference type="Pfam" id="PF13424">
    <property type="entry name" value="TPR_12"/>
    <property type="match status" value="1"/>
</dbReference>
<evidence type="ECO:0000313" key="6">
    <source>
        <dbReference type="Ensembl" id="ENSCHIP00010031445.1"/>
    </source>
</evidence>
<protein>
    <recommendedName>
        <fullName evidence="7">RNA polymerase-associated protein CTR9 homolog</fullName>
    </recommendedName>
</protein>
<feature type="region of interest" description="Disordered" evidence="5">
    <location>
        <begin position="788"/>
        <end position="1069"/>
    </location>
</feature>
<keyword evidence="2 3" id="KW-0802">TPR repeat</keyword>
<feature type="compositionally biased region" description="Acidic residues" evidence="5">
    <location>
        <begin position="813"/>
        <end position="825"/>
    </location>
</feature>
<feature type="compositionally biased region" description="Basic and acidic residues" evidence="5">
    <location>
        <begin position="1056"/>
        <end position="1069"/>
    </location>
</feature>
<dbReference type="GO" id="GO:0016593">
    <property type="term" value="C:Cdc73/Paf1 complex"/>
    <property type="evidence" value="ECO:0007669"/>
    <property type="project" value="TreeGrafter"/>
</dbReference>
<dbReference type="Gene3D" id="1.25.40.10">
    <property type="entry name" value="Tetratricopeptide repeat domain"/>
    <property type="match status" value="5"/>
</dbReference>
<evidence type="ECO:0000256" key="1">
    <source>
        <dbReference type="ARBA" id="ARBA00022737"/>
    </source>
</evidence>
<feature type="repeat" description="TPR" evidence="3">
    <location>
        <begin position="431"/>
        <end position="464"/>
    </location>
</feature>
<dbReference type="PROSITE" id="PS50005">
    <property type="entry name" value="TPR"/>
    <property type="match status" value="2"/>
</dbReference>
<name>A0A8C2RNS6_CAPHI</name>
<organism evidence="6">
    <name type="scientific">Capra hircus</name>
    <name type="common">Goat</name>
    <dbReference type="NCBI Taxonomy" id="9925"/>
    <lineage>
        <taxon>Eukaryota</taxon>
        <taxon>Metazoa</taxon>
        <taxon>Chordata</taxon>
        <taxon>Craniata</taxon>
        <taxon>Vertebrata</taxon>
        <taxon>Euteleostomi</taxon>
        <taxon>Mammalia</taxon>
        <taxon>Eutheria</taxon>
        <taxon>Laurasiatheria</taxon>
        <taxon>Artiodactyla</taxon>
        <taxon>Ruminantia</taxon>
        <taxon>Pecora</taxon>
        <taxon>Bovidae</taxon>
        <taxon>Caprinae</taxon>
        <taxon>Capra</taxon>
    </lineage>
</organism>
<dbReference type="SUPFAM" id="SSF48452">
    <property type="entry name" value="TPR-like"/>
    <property type="match status" value="3"/>
</dbReference>
<evidence type="ECO:0000256" key="2">
    <source>
        <dbReference type="ARBA" id="ARBA00022803"/>
    </source>
</evidence>
<dbReference type="AlphaFoldDB" id="A0A8C2RNS6"/>
<dbReference type="PANTHER" id="PTHR14027">
    <property type="entry name" value="RNA POLYMERASE-ASSOCIATED PROTEIN CTR9"/>
    <property type="match status" value="1"/>
</dbReference>
<keyword evidence="4" id="KW-0175">Coiled coil</keyword>
<feature type="coiled-coil region" evidence="4">
    <location>
        <begin position="724"/>
        <end position="781"/>
    </location>
</feature>
<dbReference type="GO" id="GO:0006355">
    <property type="term" value="P:regulation of DNA-templated transcription"/>
    <property type="evidence" value="ECO:0007669"/>
    <property type="project" value="InterPro"/>
</dbReference>
<reference evidence="6" key="2">
    <citation type="submission" date="2025-08" db="UniProtKB">
        <authorList>
            <consortium name="Ensembl"/>
        </authorList>
    </citation>
    <scope>IDENTIFICATION</scope>
</reference>
<reference evidence="6" key="1">
    <citation type="submission" date="2019-03" db="EMBL/GenBank/DDBJ databases">
        <title>Genome sequencing and reference-guided assembly of Black Bengal Goat (Capra hircus).</title>
        <authorList>
            <person name="Siddiki A.Z."/>
            <person name="Baten A."/>
            <person name="Billah M."/>
            <person name="Alam M.A.U."/>
            <person name="Shawrob K.S.M."/>
            <person name="Saha S."/>
            <person name="Chowdhury M."/>
            <person name="Rahman A.H."/>
            <person name="Stear M."/>
            <person name="Miah G."/>
            <person name="Das G.B."/>
            <person name="Hossain M.M."/>
            <person name="Kumkum M."/>
            <person name="Islam M.S."/>
            <person name="Mollah A.M."/>
            <person name="Ahsan A."/>
            <person name="Tusar F."/>
            <person name="Khan M.K.I."/>
        </authorList>
    </citation>
    <scope>NUCLEOTIDE SEQUENCE [LARGE SCALE GENOMIC DNA]</scope>
</reference>
<dbReference type="SMART" id="SM00028">
    <property type="entry name" value="TPR"/>
    <property type="match status" value="8"/>
</dbReference>
<evidence type="ECO:0000256" key="5">
    <source>
        <dbReference type="SAM" id="MobiDB-lite"/>
    </source>
</evidence>
<feature type="compositionally biased region" description="Basic and acidic residues" evidence="5">
    <location>
        <begin position="1025"/>
        <end position="1035"/>
    </location>
</feature>